<dbReference type="VEuPathDB" id="FungiDB:MELLADRAFT_84233"/>
<evidence type="ECO:0000313" key="2">
    <source>
        <dbReference type="Proteomes" id="UP000001072"/>
    </source>
</evidence>
<evidence type="ECO:0000313" key="1">
    <source>
        <dbReference type="EMBL" id="EGF97803.1"/>
    </source>
</evidence>
<dbReference type="OrthoDB" id="10289346at2759"/>
<dbReference type="AlphaFoldDB" id="F4SC21"/>
<gene>
    <name evidence="1" type="ORF">MELLADRAFT_84233</name>
</gene>
<dbReference type="EMBL" id="GL883198">
    <property type="protein sequence ID" value="EGF97803.1"/>
    <property type="molecule type" value="Genomic_DNA"/>
</dbReference>
<reference evidence="2" key="1">
    <citation type="journal article" date="2011" name="Proc. Natl. Acad. Sci. U.S.A.">
        <title>Obligate biotrophy features unraveled by the genomic analysis of rust fungi.</title>
        <authorList>
            <person name="Duplessis S."/>
            <person name="Cuomo C.A."/>
            <person name="Lin Y.-C."/>
            <person name="Aerts A."/>
            <person name="Tisserant E."/>
            <person name="Veneault-Fourrey C."/>
            <person name="Joly D.L."/>
            <person name="Hacquard S."/>
            <person name="Amselem J."/>
            <person name="Cantarel B.L."/>
            <person name="Chiu R."/>
            <person name="Coutinho P.M."/>
            <person name="Feau N."/>
            <person name="Field M."/>
            <person name="Frey P."/>
            <person name="Gelhaye E."/>
            <person name="Goldberg J."/>
            <person name="Grabherr M.G."/>
            <person name="Kodira C.D."/>
            <person name="Kohler A."/>
            <person name="Kuees U."/>
            <person name="Lindquist E.A."/>
            <person name="Lucas S.M."/>
            <person name="Mago R."/>
            <person name="Mauceli E."/>
            <person name="Morin E."/>
            <person name="Murat C."/>
            <person name="Pangilinan J.L."/>
            <person name="Park R."/>
            <person name="Pearson M."/>
            <person name="Quesneville H."/>
            <person name="Rouhier N."/>
            <person name="Sakthikumar S."/>
            <person name="Salamov A.A."/>
            <person name="Schmutz J."/>
            <person name="Selles B."/>
            <person name="Shapiro H."/>
            <person name="Tanguay P."/>
            <person name="Tuskan G.A."/>
            <person name="Henrissat B."/>
            <person name="Van de Peer Y."/>
            <person name="Rouze P."/>
            <person name="Ellis J.G."/>
            <person name="Dodds P.N."/>
            <person name="Schein J.E."/>
            <person name="Zhong S."/>
            <person name="Hamelin R.C."/>
            <person name="Grigoriev I.V."/>
            <person name="Szabo L.J."/>
            <person name="Martin F."/>
        </authorList>
    </citation>
    <scope>NUCLEOTIDE SEQUENCE [LARGE SCALE GENOMIC DNA]</scope>
    <source>
        <strain evidence="2">98AG31 / pathotype 3-4-7</strain>
    </source>
</reference>
<organism evidence="2">
    <name type="scientific">Melampsora larici-populina (strain 98AG31 / pathotype 3-4-7)</name>
    <name type="common">Poplar leaf rust fungus</name>
    <dbReference type="NCBI Taxonomy" id="747676"/>
    <lineage>
        <taxon>Eukaryota</taxon>
        <taxon>Fungi</taxon>
        <taxon>Dikarya</taxon>
        <taxon>Basidiomycota</taxon>
        <taxon>Pucciniomycotina</taxon>
        <taxon>Pucciniomycetes</taxon>
        <taxon>Pucciniales</taxon>
        <taxon>Melampsoraceae</taxon>
        <taxon>Melampsora</taxon>
    </lineage>
</organism>
<dbReference type="Proteomes" id="UP000001072">
    <property type="component" value="Unassembled WGS sequence"/>
</dbReference>
<dbReference type="GeneID" id="18933403"/>
<sequence>MILADRKSPSHPLNIKWLGSIAKVPEYLKSLDKPLNTETTFQDWARKAHQFSGKRALLNIKMEKPVSEAAQMASLTFVVMKSEVFERASRKIRTSDGQPVERVHGDQDDVHAHDALVSKLLKQGKLDPRINRQIHIYWIPKDNFKHYVLLTRGHAIKWAKAIRDPDIHGICPLNPPRELWTAVTADPPPSRTPKHRHGYVDGLSEIRNKQLRPAPACSLLDRPTAKMEEYIDFLKIDDPEVLKVLTREKITDYHQFSSGSITKDDLKSLDPCFRLGVISKLLDNVKHFDMVLKSRTE</sequence>
<proteinExistence type="predicted"/>
<accession>F4SC21</accession>
<dbReference type="HOGENOM" id="CLU_937143_0_0_1"/>
<dbReference type="RefSeq" id="XP_007418925.1">
    <property type="nucleotide sequence ID" value="XM_007418863.1"/>
</dbReference>
<keyword evidence="2" id="KW-1185">Reference proteome</keyword>
<dbReference type="KEGG" id="mlr:MELLADRAFT_84233"/>
<name>F4SC21_MELLP</name>
<protein>
    <submittedName>
        <fullName evidence="1">Uncharacterized protein</fullName>
    </submittedName>
</protein>
<dbReference type="InParanoid" id="F4SC21"/>